<protein>
    <submittedName>
        <fullName evidence="5">Diaminopimelate decarboxylase</fullName>
        <ecNumber evidence="5">4.1.1.20</ecNumber>
    </submittedName>
</protein>
<dbReference type="PRINTS" id="PR01179">
    <property type="entry name" value="ODADCRBXLASE"/>
</dbReference>
<keyword evidence="6" id="KW-1185">Reference proteome</keyword>
<feature type="active site" description="Proton donor" evidence="3">
    <location>
        <position position="380"/>
    </location>
</feature>
<dbReference type="OrthoDB" id="9802241at2"/>
<gene>
    <name evidence="5" type="ORF">ANTHELSMS3_04613</name>
</gene>
<dbReference type="InterPro" id="IPR000183">
    <property type="entry name" value="Orn/DAP/Arg_de-COase"/>
</dbReference>
<dbReference type="Gene3D" id="2.40.37.10">
    <property type="entry name" value="Lyase, Ornithine Decarboxylase, Chain A, domain 1"/>
    <property type="match status" value="1"/>
</dbReference>
<evidence type="ECO:0000313" key="5">
    <source>
        <dbReference type="EMBL" id="ASP23714.1"/>
    </source>
</evidence>
<dbReference type="GO" id="GO:0008836">
    <property type="term" value="F:diaminopimelate decarboxylase activity"/>
    <property type="evidence" value="ECO:0007669"/>
    <property type="project" value="UniProtKB-EC"/>
</dbReference>
<dbReference type="InterPro" id="IPR022644">
    <property type="entry name" value="De-COase2_N"/>
</dbReference>
<dbReference type="GO" id="GO:0009089">
    <property type="term" value="P:lysine biosynthetic process via diaminopimelate"/>
    <property type="evidence" value="ECO:0007669"/>
    <property type="project" value="TreeGrafter"/>
</dbReference>
<evidence type="ECO:0000256" key="3">
    <source>
        <dbReference type="PIRSR" id="PIRSR600183-50"/>
    </source>
</evidence>
<dbReference type="Pfam" id="PF02784">
    <property type="entry name" value="Orn_Arg_deC_N"/>
    <property type="match status" value="1"/>
</dbReference>
<dbReference type="AlphaFoldDB" id="A0A222EBZ0"/>
<sequence length="462" mass="49982">MQETEPNWLAGIGGRPDGMAIDETGQLRLGGISADRLVREHGSPLYVTLEQVIRDNVRRLQRALDLHWPTGAELFYAIKTNNCLAIRSILTSEGVGGECFGDVEYRATHESGVPTDRILLNGSDKTERALTAAVAGNSVINIDSLDEIDVLSRLAVPESPVRVNIRLRLAPLGLDRFDASFFKNGGTASESLLAAKWGFSEDAAAEVVARLLCDPKFDLLGYSSHVGRFTSDPAAFGVVGEEIARFAMALRGRTGFWPRVLDLGGGWPRLREPESRVPSANTHDIDAYVAAMTTALRDGLDGKLPCLWLEPGRYLVGNAVVLLGAVTTIRSEADRRWVHVDASTNLLMRIETSRSWYHILPASCMTAPVTGKATIVGPTCVPSVLGADRPMPNLQRGDVVAIPDAGMYAEVLAPQFNGMPRPAGVMVAPDGGVDLVRRREAYDEIFRNHVVPERLAAGGPLT</sequence>
<dbReference type="InterPro" id="IPR009006">
    <property type="entry name" value="Ala_racemase/Decarboxylase_C"/>
</dbReference>
<dbReference type="EC" id="4.1.1.20" evidence="5"/>
<dbReference type="KEGG" id="aht:ANTHELSMS3_04613"/>
<organism evidence="5 6">
    <name type="scientific">Antarctobacter heliothermus</name>
    <dbReference type="NCBI Taxonomy" id="74033"/>
    <lineage>
        <taxon>Bacteria</taxon>
        <taxon>Pseudomonadati</taxon>
        <taxon>Pseudomonadota</taxon>
        <taxon>Alphaproteobacteria</taxon>
        <taxon>Rhodobacterales</taxon>
        <taxon>Roseobacteraceae</taxon>
        <taxon>Antarctobacter</taxon>
    </lineage>
</organism>
<dbReference type="Proteomes" id="UP000203589">
    <property type="component" value="Plasmid pSMS3-3"/>
</dbReference>
<evidence type="ECO:0000313" key="6">
    <source>
        <dbReference type="Proteomes" id="UP000203589"/>
    </source>
</evidence>
<evidence type="ECO:0000259" key="4">
    <source>
        <dbReference type="Pfam" id="PF02784"/>
    </source>
</evidence>
<keyword evidence="5" id="KW-0456">Lyase</keyword>
<dbReference type="Gene3D" id="3.20.20.10">
    <property type="entry name" value="Alanine racemase"/>
    <property type="match status" value="1"/>
</dbReference>
<name>A0A222EBZ0_9RHOB</name>
<feature type="domain" description="Orn/DAP/Arg decarboxylase 2 N-terminal" evidence="4">
    <location>
        <begin position="55"/>
        <end position="316"/>
    </location>
</feature>
<evidence type="ECO:0000256" key="2">
    <source>
        <dbReference type="ARBA" id="ARBA00022898"/>
    </source>
</evidence>
<dbReference type="RefSeq" id="WP_094037773.1">
    <property type="nucleotide sequence ID" value="NZ_CP022543.1"/>
</dbReference>
<accession>A0A222EBZ0</accession>
<keyword evidence="5" id="KW-0614">Plasmid</keyword>
<dbReference type="PANTHER" id="PTHR43727:SF2">
    <property type="entry name" value="GROUP IV DECARBOXYLASE"/>
    <property type="match status" value="1"/>
</dbReference>
<dbReference type="SUPFAM" id="SSF50621">
    <property type="entry name" value="Alanine racemase C-terminal domain-like"/>
    <property type="match status" value="1"/>
</dbReference>
<geneLocation type="plasmid" evidence="6">
    <name>psms3-3</name>
</geneLocation>
<proteinExistence type="predicted"/>
<keyword evidence="2 3" id="KW-0663">Pyridoxal phosphate</keyword>
<dbReference type="InterPro" id="IPR029066">
    <property type="entry name" value="PLP-binding_barrel"/>
</dbReference>
<reference evidence="5 6" key="1">
    <citation type="submission" date="2017-07" db="EMBL/GenBank/DDBJ databases">
        <title>Genome Sequence of Antarctobacter heliothermus Strain SMS3 Isolated from a culture of the Diatom Skeletonema marinoi.</title>
        <authorList>
            <person name="Topel M."/>
            <person name="Pinder M.I.M."/>
            <person name="Johansson O.N."/>
            <person name="Kourtchenko O."/>
            <person name="Godhe A."/>
            <person name="Clarke A.K."/>
        </authorList>
    </citation>
    <scope>NUCLEOTIDE SEQUENCE [LARGE SCALE GENOMIC DNA]</scope>
    <source>
        <strain evidence="5 6">SMS3</strain>
        <plasmid evidence="6">Plasmid psms3-3</plasmid>
    </source>
</reference>
<feature type="modified residue" description="N6-(pyridoxal phosphate)lysine" evidence="3">
    <location>
        <position position="79"/>
    </location>
</feature>
<comment type="cofactor">
    <cofactor evidence="1 3">
        <name>pyridoxal 5'-phosphate</name>
        <dbReference type="ChEBI" id="CHEBI:597326"/>
    </cofactor>
</comment>
<dbReference type="SUPFAM" id="SSF51419">
    <property type="entry name" value="PLP-binding barrel"/>
    <property type="match status" value="1"/>
</dbReference>
<dbReference type="PANTHER" id="PTHR43727">
    <property type="entry name" value="DIAMINOPIMELATE DECARBOXYLASE"/>
    <property type="match status" value="1"/>
</dbReference>
<evidence type="ECO:0000256" key="1">
    <source>
        <dbReference type="ARBA" id="ARBA00001933"/>
    </source>
</evidence>
<dbReference type="EMBL" id="CP022543">
    <property type="protein sequence ID" value="ASP23714.1"/>
    <property type="molecule type" value="Genomic_DNA"/>
</dbReference>